<sequence length="233" mass="26646">MEPQTPTRDHRSSVDASRPFSSVKEAIAIFGERILVGEIYSPKCYTFTPPKRENVLSSKYSSSPESCQLNQNYPRHENHSQNYGPNVLEALRKLKAELENTKAELKVLKERESETEILLASLNAELHKNMSKLAEVEAEAAKKAVASFETSREEVIREEEMRKELMKRMENNQTLAHILSIGKEEGIFGGRRERKMKKKKPIVPLIGDFFKRKGSPTAFHSSLYESPDNVYFN</sequence>
<keyword evidence="1" id="KW-0175">Coiled coil</keyword>
<gene>
    <name evidence="2" type="ORF">SLEP1_g34037</name>
</gene>
<reference evidence="2 3" key="1">
    <citation type="journal article" date="2021" name="Commun. Biol.">
        <title>The genome of Shorea leprosula (Dipterocarpaceae) highlights the ecological relevance of drought in aseasonal tropical rainforests.</title>
        <authorList>
            <person name="Ng K.K.S."/>
            <person name="Kobayashi M.J."/>
            <person name="Fawcett J.A."/>
            <person name="Hatakeyama M."/>
            <person name="Paape T."/>
            <person name="Ng C.H."/>
            <person name="Ang C.C."/>
            <person name="Tnah L.H."/>
            <person name="Lee C.T."/>
            <person name="Nishiyama T."/>
            <person name="Sese J."/>
            <person name="O'Brien M.J."/>
            <person name="Copetti D."/>
            <person name="Mohd Noor M.I."/>
            <person name="Ong R.C."/>
            <person name="Putra M."/>
            <person name="Sireger I.Z."/>
            <person name="Indrioko S."/>
            <person name="Kosugi Y."/>
            <person name="Izuno A."/>
            <person name="Isagi Y."/>
            <person name="Lee S.L."/>
            <person name="Shimizu K.K."/>
        </authorList>
    </citation>
    <scope>NUCLEOTIDE SEQUENCE [LARGE SCALE GENOMIC DNA]</scope>
    <source>
        <strain evidence="2">214</strain>
    </source>
</reference>
<protein>
    <recommendedName>
        <fullName evidence="4">WEB family protein</fullName>
    </recommendedName>
</protein>
<feature type="coiled-coil region" evidence="1">
    <location>
        <begin position="88"/>
        <end position="139"/>
    </location>
</feature>
<evidence type="ECO:0008006" key="4">
    <source>
        <dbReference type="Google" id="ProtNLM"/>
    </source>
</evidence>
<evidence type="ECO:0000256" key="1">
    <source>
        <dbReference type="SAM" id="Coils"/>
    </source>
</evidence>
<evidence type="ECO:0000313" key="2">
    <source>
        <dbReference type="EMBL" id="GKV24423.1"/>
    </source>
</evidence>
<keyword evidence="3" id="KW-1185">Reference proteome</keyword>
<dbReference type="AlphaFoldDB" id="A0AAV5KII3"/>
<organism evidence="2 3">
    <name type="scientific">Rubroshorea leprosula</name>
    <dbReference type="NCBI Taxonomy" id="152421"/>
    <lineage>
        <taxon>Eukaryota</taxon>
        <taxon>Viridiplantae</taxon>
        <taxon>Streptophyta</taxon>
        <taxon>Embryophyta</taxon>
        <taxon>Tracheophyta</taxon>
        <taxon>Spermatophyta</taxon>
        <taxon>Magnoliopsida</taxon>
        <taxon>eudicotyledons</taxon>
        <taxon>Gunneridae</taxon>
        <taxon>Pentapetalae</taxon>
        <taxon>rosids</taxon>
        <taxon>malvids</taxon>
        <taxon>Malvales</taxon>
        <taxon>Dipterocarpaceae</taxon>
        <taxon>Rubroshorea</taxon>
    </lineage>
</organism>
<dbReference type="Proteomes" id="UP001054252">
    <property type="component" value="Unassembled WGS sequence"/>
</dbReference>
<dbReference type="EMBL" id="BPVZ01000065">
    <property type="protein sequence ID" value="GKV24423.1"/>
    <property type="molecule type" value="Genomic_DNA"/>
</dbReference>
<name>A0AAV5KII3_9ROSI</name>
<evidence type="ECO:0000313" key="3">
    <source>
        <dbReference type="Proteomes" id="UP001054252"/>
    </source>
</evidence>
<accession>A0AAV5KII3</accession>
<comment type="caution">
    <text evidence="2">The sequence shown here is derived from an EMBL/GenBank/DDBJ whole genome shotgun (WGS) entry which is preliminary data.</text>
</comment>
<proteinExistence type="predicted"/>